<dbReference type="EMBL" id="BAAARJ010000010">
    <property type="protein sequence ID" value="GAA2617538.1"/>
    <property type="molecule type" value="Genomic_DNA"/>
</dbReference>
<proteinExistence type="predicted"/>
<evidence type="ECO:0000313" key="1">
    <source>
        <dbReference type="EMBL" id="GAA2617538.1"/>
    </source>
</evidence>
<comment type="caution">
    <text evidence="1">The sequence shown here is derived from an EMBL/GenBank/DDBJ whole genome shotgun (WGS) entry which is preliminary data.</text>
</comment>
<organism evidence="1 2">
    <name type="scientific">Streptomyces axinellae</name>
    <dbReference type="NCBI Taxonomy" id="552788"/>
    <lineage>
        <taxon>Bacteria</taxon>
        <taxon>Bacillati</taxon>
        <taxon>Actinomycetota</taxon>
        <taxon>Actinomycetes</taxon>
        <taxon>Kitasatosporales</taxon>
        <taxon>Streptomycetaceae</taxon>
        <taxon>Streptomyces</taxon>
    </lineage>
</organism>
<gene>
    <name evidence="1" type="ORF">GCM10009863_34310</name>
</gene>
<dbReference type="InterPro" id="IPR020323">
    <property type="entry name" value="DUF2716"/>
</dbReference>
<reference evidence="2" key="1">
    <citation type="journal article" date="2019" name="Int. J. Syst. Evol. Microbiol.">
        <title>The Global Catalogue of Microorganisms (GCM) 10K type strain sequencing project: providing services to taxonomists for standard genome sequencing and annotation.</title>
        <authorList>
            <consortium name="The Broad Institute Genomics Platform"/>
            <consortium name="The Broad Institute Genome Sequencing Center for Infectious Disease"/>
            <person name="Wu L."/>
            <person name="Ma J."/>
        </authorList>
    </citation>
    <scope>NUCLEOTIDE SEQUENCE [LARGE SCALE GENOMIC DNA]</scope>
    <source>
        <strain evidence="2">JCM 16373</strain>
    </source>
</reference>
<dbReference type="Pfam" id="PF10898">
    <property type="entry name" value="DUF2716"/>
    <property type="match status" value="1"/>
</dbReference>
<protein>
    <submittedName>
        <fullName evidence="1">DUF2716 domain-containing protein</fullName>
    </submittedName>
</protein>
<evidence type="ECO:0000313" key="2">
    <source>
        <dbReference type="Proteomes" id="UP001501447"/>
    </source>
</evidence>
<sequence>MLAAYDAQTRGRAPRFGPAGAVVRQEGPLVRTHFGTHGTVGHQALDSLTEAGIDTLIGEQQTAFAARGEPVEWTAFAHDTAPLPARLRAAGFTPGWERSVLVAPVRDIPPPAAMPPGRGVRELTRAGRESPAVRDLAAGTGPHRIPLAELEADGRARHRGASMLALEADARVLGVGWAEFFDGTEFAAIGGMSGPHTEFLPVWARWAREGPSRHRGWNPPDFRFLVAEAAAGPVKDALVESGFQEITRARTYHWKPSGTPAATRPVRRLYDDAEHDALWDSFGRQFAFKPSVETYPGIREPSASVTWHLGALQDGLDRAAVKQLQGIIESGLLACVRPDELLHWLDRHHAGYRFDPRRVGGSGRPRWPGSAYPDGDYYLYLTADLRLGTFGHPWEESLCVFGEELLAEVEEPLTALLGTVLRRGGRHVDNVRTFGPTDI</sequence>
<dbReference type="Gene3D" id="3.40.630.30">
    <property type="match status" value="1"/>
</dbReference>
<accession>A0ABP6CIF5</accession>
<keyword evidence="2" id="KW-1185">Reference proteome</keyword>
<dbReference type="Proteomes" id="UP001501447">
    <property type="component" value="Unassembled WGS sequence"/>
</dbReference>
<name>A0ABP6CIF5_9ACTN</name>